<dbReference type="PANTHER" id="PTHR12143:SF19">
    <property type="entry name" value="PEPTIDE-N(4)-(N-ACETYL-BETA-GLUCOSAMINYL)ASPARAGINE AMIDASE"/>
    <property type="match status" value="1"/>
</dbReference>
<evidence type="ECO:0000256" key="6">
    <source>
        <dbReference type="ARBA" id="ARBA00018546"/>
    </source>
</evidence>
<evidence type="ECO:0000256" key="12">
    <source>
        <dbReference type="ARBA" id="ARBA00022990"/>
    </source>
</evidence>
<evidence type="ECO:0000256" key="17">
    <source>
        <dbReference type="PROSITE-ProRule" id="PRU00731"/>
    </source>
</evidence>
<dbReference type="SUPFAM" id="SSF143503">
    <property type="entry name" value="PUG domain-like"/>
    <property type="match status" value="1"/>
</dbReference>
<dbReference type="SUPFAM" id="SSF49785">
    <property type="entry name" value="Galactose-binding domain-like"/>
    <property type="match status" value="1"/>
</dbReference>
<dbReference type="InterPro" id="IPR006588">
    <property type="entry name" value="Peptide_N_glycanase_PAW_dom"/>
</dbReference>
<dbReference type="Pfam" id="PF09409">
    <property type="entry name" value="PUB"/>
    <property type="match status" value="1"/>
</dbReference>
<dbReference type="GO" id="GO:0005829">
    <property type="term" value="C:cytosol"/>
    <property type="evidence" value="ECO:0007669"/>
    <property type="project" value="TreeGrafter"/>
</dbReference>
<dbReference type="SUPFAM" id="SSF54001">
    <property type="entry name" value="Cysteine proteinases"/>
    <property type="match status" value="1"/>
</dbReference>
<evidence type="ECO:0000256" key="1">
    <source>
        <dbReference type="ARBA" id="ARBA00001650"/>
    </source>
</evidence>
<evidence type="ECO:0000256" key="5">
    <source>
        <dbReference type="ARBA" id="ARBA00012158"/>
    </source>
</evidence>
<dbReference type="Ensembl" id="ENSCCAT00000051963.1">
    <property type="protein sequence ID" value="ENSCCAP00000034191.1"/>
    <property type="gene ID" value="ENSCCAG00000035055.1"/>
</dbReference>
<evidence type="ECO:0000256" key="3">
    <source>
        <dbReference type="ARBA" id="ARBA00004496"/>
    </source>
</evidence>
<dbReference type="Pfam" id="PF04721">
    <property type="entry name" value="PAW"/>
    <property type="match status" value="1"/>
</dbReference>
<sequence>MAAAALGSSSGSASPAVAELCQNTPDTFLEASKLLLTYADNILRNPNDEKYRSIRIGNTAFSTRLLPVRGAVECLFEMGFEEGETHLIFPKKASVEQLQKIRDLIAIERSSRLDGSNKTHKVESSPQPVASSQLPTTSSSNPSGLNQHIRNRQGQSSNPPSASTVTADSAILAVLQSNIQHVLVYENPALQEKALACIPVQELQRKSQEKLSRARKLDKGTNISDEDFLLLELLHWFKEEFFHWVNNILCSKCGGQTRSRDGLLPNDDELKWGANNVEDHYCDACQFSNRFPRYNNPEKLLETRCGRCGEWANCFTLCCRALGFEARYVWDYTGTVGLCRLTGLGLCSDPIILFDVTWRYSCKHEEVIARRTKVKEALLRETINGLNKQRQLSLSENRRKELLQRIIVELVEFISPKTPKPGELGGRISGSVAWRVARGEMGLERKETSFIPSENEKISKQLLLCYNIVKDCYVRVSNNNQTISGWENGVWKMESIFRKVETDWHMVYLARKEGSSFAYISWKFECGSVGLKVDSISIRTSSQTFQTGTIEWKLRSDTARVELTGDKNLHSYADFSGATEVILEAELSGGDGDIAWQHTQLFRQSLNDHEENCLEIIIKFSDL</sequence>
<evidence type="ECO:0000256" key="8">
    <source>
        <dbReference type="ARBA" id="ARBA00022553"/>
    </source>
</evidence>
<dbReference type="GO" id="GO:0046872">
    <property type="term" value="F:metal ion binding"/>
    <property type="evidence" value="ECO:0007669"/>
    <property type="project" value="UniProtKB-KW"/>
</dbReference>
<reference evidence="20" key="1">
    <citation type="submission" date="2025-08" db="UniProtKB">
        <authorList>
            <consortium name="Ensembl"/>
        </authorList>
    </citation>
    <scope>IDENTIFICATION</scope>
</reference>
<comment type="subunit">
    <text evidence="16">Component of a complex required to couple retrotranslocation, ubiquitination and deglycosylation composed of NGLY1, SAKS1, AMFR, VCP and RAD23B. Interacts with the proteasome components RAD23B and PSMC1. Interacts with directly with VCP. Interacts with DERL1, bringing it close to the endoplasmic reticulum membrane. Interacts with SAKS1.</text>
</comment>
<dbReference type="PANTHER" id="PTHR12143">
    <property type="entry name" value="PEPTIDE N-GLYCANASE PNGASE -RELATED"/>
    <property type="match status" value="1"/>
</dbReference>
<dbReference type="Gene3D" id="2.60.120.1020">
    <property type="entry name" value="Peptide N glycanase, PAW domain"/>
    <property type="match status" value="1"/>
</dbReference>
<organism evidence="20 21">
    <name type="scientific">Cebus imitator</name>
    <name type="common">Panamanian white-faced capuchin</name>
    <name type="synonym">Cebus capucinus imitator</name>
    <dbReference type="NCBI Taxonomy" id="2715852"/>
    <lineage>
        <taxon>Eukaryota</taxon>
        <taxon>Metazoa</taxon>
        <taxon>Chordata</taxon>
        <taxon>Craniata</taxon>
        <taxon>Vertebrata</taxon>
        <taxon>Euteleostomi</taxon>
        <taxon>Mammalia</taxon>
        <taxon>Eutheria</taxon>
        <taxon>Euarchontoglires</taxon>
        <taxon>Primates</taxon>
        <taxon>Haplorrhini</taxon>
        <taxon>Platyrrhini</taxon>
        <taxon>Cebidae</taxon>
        <taxon>Cebinae</taxon>
        <taxon>Cebus</taxon>
    </lineage>
</organism>
<dbReference type="FunFam" id="1.20.58.2190:FF:000006">
    <property type="entry name" value="N-glycanase 1"/>
    <property type="match status" value="1"/>
</dbReference>
<comment type="subcellular location">
    <subcellularLocation>
        <location evidence="3">Cytoplasm</location>
    </subcellularLocation>
</comment>
<evidence type="ECO:0000259" key="19">
    <source>
        <dbReference type="PROSITE" id="PS51398"/>
    </source>
</evidence>
<feature type="compositionally biased region" description="Basic and acidic residues" evidence="18">
    <location>
        <begin position="112"/>
        <end position="123"/>
    </location>
</feature>
<dbReference type="SMART" id="SM00580">
    <property type="entry name" value="PUG"/>
    <property type="match status" value="1"/>
</dbReference>
<keyword evidence="21" id="KW-1185">Reference proteome</keyword>
<dbReference type="FunFam" id="2.60.120.1020:FF:000001">
    <property type="entry name" value="Peptide-N(4)-(N-acetyl-beta-glucosaminyl)asparagine amidase"/>
    <property type="match status" value="1"/>
</dbReference>
<evidence type="ECO:0000313" key="20">
    <source>
        <dbReference type="Ensembl" id="ENSCCAP00000034191.1"/>
    </source>
</evidence>
<dbReference type="GeneTree" id="ENSGT00390000006540"/>
<dbReference type="InterPro" id="IPR002931">
    <property type="entry name" value="Transglutaminase-like"/>
</dbReference>
<dbReference type="SMART" id="SM00613">
    <property type="entry name" value="PAW"/>
    <property type="match status" value="1"/>
</dbReference>
<dbReference type="Proteomes" id="UP000233040">
    <property type="component" value="Unassembled WGS sequence"/>
</dbReference>
<dbReference type="AlphaFoldDB" id="A0A2K5S1F4"/>
<keyword evidence="11" id="KW-0862">Zinc</keyword>
<feature type="compositionally biased region" description="Polar residues" evidence="18">
    <location>
        <begin position="124"/>
        <end position="164"/>
    </location>
</feature>
<dbReference type="Pfam" id="PF01841">
    <property type="entry name" value="Transglut_core"/>
    <property type="match status" value="1"/>
</dbReference>
<accession>A0A2K5S1F4</accession>
<keyword evidence="7" id="KW-0963">Cytoplasm</keyword>
<dbReference type="InterPro" id="IPR008979">
    <property type="entry name" value="Galactose-bd-like_sf"/>
</dbReference>
<dbReference type="Gene3D" id="3.10.620.30">
    <property type="match status" value="3"/>
</dbReference>
<dbReference type="GO" id="GO:0000224">
    <property type="term" value="F:peptide-N4-(N-acetyl-beta-glucosaminyl)asparagine amidase activity"/>
    <property type="evidence" value="ECO:0007669"/>
    <property type="project" value="UniProtKB-EC"/>
</dbReference>
<evidence type="ECO:0000256" key="14">
    <source>
        <dbReference type="ARBA" id="ARBA00029604"/>
    </source>
</evidence>
<gene>
    <name evidence="20" type="primary">NGLY1</name>
</gene>
<name>A0A2K5S1F4_CEBIM</name>
<evidence type="ECO:0000313" key="21">
    <source>
        <dbReference type="Proteomes" id="UP000233040"/>
    </source>
</evidence>
<dbReference type="CDD" id="cd10459">
    <property type="entry name" value="PUB_PNGase"/>
    <property type="match status" value="1"/>
</dbReference>
<dbReference type="Gene3D" id="1.20.58.2190">
    <property type="match status" value="1"/>
</dbReference>
<feature type="domain" description="PAW" evidence="19">
    <location>
        <begin position="423"/>
        <end position="623"/>
    </location>
</feature>
<keyword evidence="8" id="KW-0597">Phosphoprotein</keyword>
<evidence type="ECO:0000256" key="15">
    <source>
        <dbReference type="ARBA" id="ARBA00032901"/>
    </source>
</evidence>
<dbReference type="GO" id="GO:0006516">
    <property type="term" value="P:glycoprotein catabolic process"/>
    <property type="evidence" value="ECO:0007669"/>
    <property type="project" value="InterPro"/>
</dbReference>
<dbReference type="InterPro" id="IPR038765">
    <property type="entry name" value="Papain-like_cys_pep_sf"/>
</dbReference>
<evidence type="ECO:0000256" key="2">
    <source>
        <dbReference type="ARBA" id="ARBA00001947"/>
    </source>
</evidence>
<dbReference type="InterPro" id="IPR038680">
    <property type="entry name" value="PAW_sf"/>
</dbReference>
<comment type="cofactor">
    <cofactor evidence="2">
        <name>Zn(2+)</name>
        <dbReference type="ChEBI" id="CHEBI:29105"/>
    </cofactor>
</comment>
<evidence type="ECO:0000256" key="9">
    <source>
        <dbReference type="ARBA" id="ARBA00022723"/>
    </source>
</evidence>
<keyword evidence="12" id="KW-0007">Acetylation</keyword>
<comment type="similarity">
    <text evidence="4 17">Belongs to the transglutaminase-like superfamily. PNGase family.</text>
</comment>
<evidence type="ECO:0000256" key="18">
    <source>
        <dbReference type="SAM" id="MobiDB-lite"/>
    </source>
</evidence>
<keyword evidence="10" id="KW-0378">Hydrolase</keyword>
<dbReference type="GO" id="GO:0005634">
    <property type="term" value="C:nucleus"/>
    <property type="evidence" value="ECO:0007669"/>
    <property type="project" value="TreeGrafter"/>
</dbReference>
<evidence type="ECO:0000256" key="13">
    <source>
        <dbReference type="ARBA" id="ARBA00024870"/>
    </source>
</evidence>
<comment type="function">
    <text evidence="13">Specifically deglycosylates the denatured form of N-linked glycoproteins in the cytoplasm and assists their proteasome-mediated degradation. Cleaves the beta-aspartyl-glucosamine (GlcNAc) of the glycan and the amide side chain of Asn, converting Asn to Asp. Prefers proteins containing high-mannose over those bearing complex type oligosaccharides. Can recognize misfolded proteins in the endoplasmic reticulum that are exported to the cytosol to be destroyed and deglycosylate them, while it has no activity toward native proteins. Deglycosylation is a prerequisite for subsequent proteasome-mediated degradation of some, but not all, misfolded glycoproteins.</text>
</comment>
<evidence type="ECO:0000256" key="10">
    <source>
        <dbReference type="ARBA" id="ARBA00022801"/>
    </source>
</evidence>
<feature type="region of interest" description="Disordered" evidence="18">
    <location>
        <begin position="112"/>
        <end position="164"/>
    </location>
</feature>
<protein>
    <recommendedName>
        <fullName evidence="6">Peptide-N(4)-(N-acetyl-beta-glucosaminyl)asparagine amidase</fullName>
        <ecNumber evidence="5">3.5.1.52</ecNumber>
    </recommendedName>
    <alternativeName>
        <fullName evidence="14">N-glycanase 1</fullName>
    </alternativeName>
    <alternativeName>
        <fullName evidence="15">Peptide:N-glycanase</fullName>
    </alternativeName>
</protein>
<dbReference type="PROSITE" id="PS51398">
    <property type="entry name" value="PAW"/>
    <property type="match status" value="1"/>
</dbReference>
<evidence type="ECO:0000256" key="7">
    <source>
        <dbReference type="ARBA" id="ARBA00022490"/>
    </source>
</evidence>
<dbReference type="EC" id="3.5.1.52" evidence="5"/>
<dbReference type="FunFam" id="2.20.25.10:FF:000011">
    <property type="entry name" value="peptide-N(4)-(N-acetyl-beta- glucosaminyl)asparagine amidase"/>
    <property type="match status" value="1"/>
</dbReference>
<evidence type="ECO:0000256" key="4">
    <source>
        <dbReference type="ARBA" id="ARBA00009390"/>
    </source>
</evidence>
<keyword evidence="9" id="KW-0479">Metal-binding</keyword>
<evidence type="ECO:0000256" key="16">
    <source>
        <dbReference type="ARBA" id="ARBA00065248"/>
    </source>
</evidence>
<dbReference type="InterPro" id="IPR036339">
    <property type="entry name" value="PUB-like_dom_sf"/>
</dbReference>
<evidence type="ECO:0000256" key="11">
    <source>
        <dbReference type="ARBA" id="ARBA00022833"/>
    </source>
</evidence>
<dbReference type="InterPro" id="IPR050883">
    <property type="entry name" value="PNGase"/>
</dbReference>
<proteinExistence type="inferred from homology"/>
<dbReference type="InterPro" id="IPR018997">
    <property type="entry name" value="PUB_domain"/>
</dbReference>
<reference evidence="20" key="2">
    <citation type="submission" date="2025-09" db="UniProtKB">
        <authorList>
            <consortium name="Ensembl"/>
        </authorList>
    </citation>
    <scope>IDENTIFICATION</scope>
</reference>
<comment type="catalytic activity">
    <reaction evidence="1">
        <text>Hydrolysis of an N(4)-(acetyl-beta-D-glucosaminyl)asparagine residue in which the glucosamine residue may be further glycosylated, to yield a (substituted) N-acetyl-beta-D-glucosaminylamine and a peptide containing an aspartate residue.</text>
        <dbReference type="EC" id="3.5.1.52"/>
    </reaction>
</comment>